<reference evidence="1 2" key="1">
    <citation type="journal article" date="2021" name="Appl. Environ. Microbiol.">
        <title>Genetic linkage and physical mapping for an oyster mushroom Pleurotus cornucopiae and QTL analysis for the trait cap color.</title>
        <authorList>
            <person name="Zhang Y."/>
            <person name="Gao W."/>
            <person name="Sonnenberg A."/>
            <person name="Chen Q."/>
            <person name="Zhang J."/>
            <person name="Huang C."/>
        </authorList>
    </citation>
    <scope>NUCLEOTIDE SEQUENCE [LARGE SCALE GENOMIC DNA]</scope>
    <source>
        <strain evidence="1">CCMSSC00406</strain>
    </source>
</reference>
<organism evidence="1 2">
    <name type="scientific">Pleurotus cornucopiae</name>
    <name type="common">Cornucopia mushroom</name>
    <dbReference type="NCBI Taxonomy" id="5321"/>
    <lineage>
        <taxon>Eukaryota</taxon>
        <taxon>Fungi</taxon>
        <taxon>Dikarya</taxon>
        <taxon>Basidiomycota</taxon>
        <taxon>Agaricomycotina</taxon>
        <taxon>Agaricomycetes</taxon>
        <taxon>Agaricomycetidae</taxon>
        <taxon>Agaricales</taxon>
        <taxon>Pleurotineae</taxon>
        <taxon>Pleurotaceae</taxon>
        <taxon>Pleurotus</taxon>
    </lineage>
</organism>
<sequence length="240" mass="24706">MLRTSTLIAAGLALASGVSAVVPVWGQCGGIGFGGETVCDSGLVCTKLNDYYSQCLQGTAPPASTTAAPGSSVPPPPSSTSTAVGGSTTLAPGYSFIRAVVDPNFHKYLRSEIAWTASEAVLGEPSEAAQFQVTNGQLVQNANGTPLYAVVEPRADSTVMKLKVSWSATPATSGAFVFSGDTLEWSNPSITRPQNNAWLVCPDAAGNRDLYVNLGPYSYMTPAGCADQTIHAYTGSTATA</sequence>
<keyword evidence="2" id="KW-1185">Reference proteome</keyword>
<dbReference type="EMBL" id="WQMT02000002">
    <property type="protein sequence ID" value="KAG9226746.1"/>
    <property type="molecule type" value="Genomic_DNA"/>
</dbReference>
<dbReference type="Proteomes" id="UP000824881">
    <property type="component" value="Unassembled WGS sequence"/>
</dbReference>
<proteinExistence type="predicted"/>
<protein>
    <submittedName>
        <fullName evidence="1">Uncharacterized protein</fullName>
    </submittedName>
</protein>
<comment type="caution">
    <text evidence="1">The sequence shown here is derived from an EMBL/GenBank/DDBJ whole genome shotgun (WGS) entry which is preliminary data.</text>
</comment>
<accession>A0ACB7JBS0</accession>
<evidence type="ECO:0000313" key="1">
    <source>
        <dbReference type="EMBL" id="KAG9226746.1"/>
    </source>
</evidence>
<gene>
    <name evidence="1" type="ORF">CCMSSC00406_0008446</name>
</gene>
<evidence type="ECO:0000313" key="2">
    <source>
        <dbReference type="Proteomes" id="UP000824881"/>
    </source>
</evidence>
<name>A0ACB7JBS0_PLECO</name>